<sequence length="607" mass="64573">MLSYGPSSQAFCPGPPHPPGRCSEPTPPPSSLPLPLPLLPLGTLCLLYANGSVQDETVFFNTQSGAETPRLLVKGSGGHDDISPSAASDNPWHNGNVTSGAAAAPSLPTFAQSIMPGSPGLPVGLIMDDSWENLDMSCVGNFQAANFVGSSSIHQGGQAASSGLYSHGLSVTAAAANAPVTPMDGLSTPPSEWVNNNSAGGVHGSSLYPSHEAFSALLPNGTHGHQRHLQHHHQQPIFETQTKSWISSALDSYVFPQTIFPQPTVSDMMPVSAAAATAANDAAAAMSAALETPSPSPHKLHPSSTGSGGSVADNVSDALEAPFASPGSISSSSSSSAAAAGSVSSSDSNYNETPAAGRARGRDLARGNEAPFLRRSSRTRLPAGILQGTAQQDLGPSSDMLALEGPSSNDAFLPSATTTTTTPRRRRTSVRFHQAQQQNQHHHNQQNQQNQQQLASPLDAAAIYPWPPGEKPPGAPYQYVNQMDPESLEFFERTLLEDRDESLRAKVPFKLIQHKLRHVFCGAQETLRGHHRRLVKDPSQRVRKPVWHDIDVELLRRAVASPRCKFPNGKVSWRAVSQYISDRGGTYDFGITTCSRKWNELTEAGEQ</sequence>
<dbReference type="Proteomes" id="UP000829364">
    <property type="component" value="Chromosome 1"/>
</dbReference>
<dbReference type="OrthoDB" id="3439209at2759"/>
<feature type="region of interest" description="Disordered" evidence="1">
    <location>
        <begin position="1"/>
        <end position="34"/>
    </location>
</feature>
<evidence type="ECO:0000313" key="3">
    <source>
        <dbReference type="Proteomes" id="UP000829364"/>
    </source>
</evidence>
<feature type="compositionally biased region" description="Low complexity" evidence="1">
    <location>
        <begin position="433"/>
        <end position="453"/>
    </location>
</feature>
<feature type="region of interest" description="Disordered" evidence="1">
    <location>
        <begin position="70"/>
        <end position="100"/>
    </location>
</feature>
<dbReference type="RefSeq" id="XP_047837345.1">
    <property type="nucleotide sequence ID" value="XM_047981385.1"/>
</dbReference>
<proteinExistence type="predicted"/>
<keyword evidence="3" id="KW-1185">Reference proteome</keyword>
<accession>A0A9Q8V6I5</accession>
<feature type="region of interest" description="Disordered" evidence="1">
    <location>
        <begin position="286"/>
        <end position="455"/>
    </location>
</feature>
<evidence type="ECO:0000256" key="1">
    <source>
        <dbReference type="SAM" id="MobiDB-lite"/>
    </source>
</evidence>
<dbReference type="GeneID" id="72062526"/>
<organism evidence="2 3">
    <name type="scientific">Purpureocillium takamizusanense</name>
    <dbReference type="NCBI Taxonomy" id="2060973"/>
    <lineage>
        <taxon>Eukaryota</taxon>
        <taxon>Fungi</taxon>
        <taxon>Dikarya</taxon>
        <taxon>Ascomycota</taxon>
        <taxon>Pezizomycotina</taxon>
        <taxon>Sordariomycetes</taxon>
        <taxon>Hypocreomycetidae</taxon>
        <taxon>Hypocreales</taxon>
        <taxon>Ophiocordycipitaceae</taxon>
        <taxon>Purpureocillium</taxon>
    </lineage>
</organism>
<evidence type="ECO:0008006" key="4">
    <source>
        <dbReference type="Google" id="ProtNLM"/>
    </source>
</evidence>
<feature type="compositionally biased region" description="Low complexity" evidence="1">
    <location>
        <begin position="324"/>
        <end position="348"/>
    </location>
</feature>
<name>A0A9Q8V6I5_9HYPO</name>
<feature type="compositionally biased region" description="Polar residues" evidence="1">
    <location>
        <begin position="85"/>
        <end position="99"/>
    </location>
</feature>
<feature type="compositionally biased region" description="Polar residues" evidence="1">
    <location>
        <begin position="1"/>
        <end position="10"/>
    </location>
</feature>
<reference evidence="2" key="1">
    <citation type="submission" date="2021-11" db="EMBL/GenBank/DDBJ databases">
        <title>Purpureocillium_takamizusanense_genome.</title>
        <authorList>
            <person name="Nguyen N.-H."/>
        </authorList>
    </citation>
    <scope>NUCLEOTIDE SEQUENCE</scope>
    <source>
        <strain evidence="2">PT3</strain>
    </source>
</reference>
<evidence type="ECO:0000313" key="2">
    <source>
        <dbReference type="EMBL" id="UNI13864.1"/>
    </source>
</evidence>
<dbReference type="EMBL" id="CP086354">
    <property type="protein sequence ID" value="UNI13864.1"/>
    <property type="molecule type" value="Genomic_DNA"/>
</dbReference>
<gene>
    <name evidence="2" type="ORF">JDV02_000561</name>
</gene>
<feature type="compositionally biased region" description="Pro residues" evidence="1">
    <location>
        <begin position="13"/>
        <end position="34"/>
    </location>
</feature>
<dbReference type="KEGG" id="ptkz:JDV02_000561"/>
<protein>
    <recommendedName>
        <fullName evidence="4">Myb-like domain-containing protein</fullName>
    </recommendedName>
</protein>
<dbReference type="AlphaFoldDB" id="A0A9Q8V6I5"/>